<accession>A0AAW5P2B1</accession>
<dbReference type="RefSeq" id="WP_258991028.1">
    <property type="nucleotide sequence ID" value="NZ_JANUTS010000003.1"/>
</dbReference>
<dbReference type="Proteomes" id="UP001204548">
    <property type="component" value="Unassembled WGS sequence"/>
</dbReference>
<evidence type="ECO:0000313" key="3">
    <source>
        <dbReference type="Proteomes" id="UP001204548"/>
    </source>
</evidence>
<feature type="region of interest" description="Disordered" evidence="1">
    <location>
        <begin position="19"/>
        <end position="48"/>
    </location>
</feature>
<organism evidence="2 3">
    <name type="scientific">Bacteroides faecis</name>
    <dbReference type="NCBI Taxonomy" id="674529"/>
    <lineage>
        <taxon>Bacteria</taxon>
        <taxon>Pseudomonadati</taxon>
        <taxon>Bacteroidota</taxon>
        <taxon>Bacteroidia</taxon>
        <taxon>Bacteroidales</taxon>
        <taxon>Bacteroidaceae</taxon>
        <taxon>Bacteroides</taxon>
    </lineage>
</organism>
<name>A0AAW5P2B1_9BACE</name>
<feature type="compositionally biased region" description="Basic and acidic residues" evidence="1">
    <location>
        <begin position="29"/>
        <end position="41"/>
    </location>
</feature>
<comment type="caution">
    <text evidence="2">The sequence shown here is derived from an EMBL/GenBank/DDBJ whole genome shotgun (WGS) entry which is preliminary data.</text>
</comment>
<reference evidence="2" key="1">
    <citation type="submission" date="2022-08" db="EMBL/GenBank/DDBJ databases">
        <title>Genome Sequencing of Bacteroides fragilis Group Isolates with Nanopore Technology.</title>
        <authorList>
            <person name="Tisza M.J."/>
            <person name="Smith D."/>
            <person name="Dekker J.P."/>
        </authorList>
    </citation>
    <scope>NUCLEOTIDE SEQUENCE</scope>
    <source>
        <strain evidence="2">BFG-351</strain>
    </source>
</reference>
<protein>
    <recommendedName>
        <fullName evidence="4">Lipoprotein</fullName>
    </recommendedName>
</protein>
<proteinExistence type="predicted"/>
<dbReference type="AlphaFoldDB" id="A0AAW5P2B1"/>
<evidence type="ECO:0000256" key="1">
    <source>
        <dbReference type="SAM" id="MobiDB-lite"/>
    </source>
</evidence>
<dbReference type="EMBL" id="JANUTS010000003">
    <property type="protein sequence ID" value="MCS2795084.1"/>
    <property type="molecule type" value="Genomic_DNA"/>
</dbReference>
<evidence type="ECO:0008006" key="4">
    <source>
        <dbReference type="Google" id="ProtNLM"/>
    </source>
</evidence>
<evidence type="ECO:0000313" key="2">
    <source>
        <dbReference type="EMBL" id="MCS2795084.1"/>
    </source>
</evidence>
<gene>
    <name evidence="2" type="ORF">NXW97_24365</name>
</gene>
<sequence>MGGLCSVLVACSDEEHTVPVFPEDGSGEIEIKPDQKYDWETKPSVNLG</sequence>